<evidence type="ECO:0000313" key="3">
    <source>
        <dbReference type="EMBL" id="ROZ87534.1"/>
    </source>
</evidence>
<organism evidence="3 4">
    <name type="scientific">Pseudomonas neustonica</name>
    <dbReference type="NCBI Taxonomy" id="2487346"/>
    <lineage>
        <taxon>Bacteria</taxon>
        <taxon>Pseudomonadati</taxon>
        <taxon>Pseudomonadota</taxon>
        <taxon>Gammaproteobacteria</taxon>
        <taxon>Pseudomonadales</taxon>
        <taxon>Pseudomonadaceae</taxon>
        <taxon>Pseudomonas</taxon>
    </lineage>
</organism>
<evidence type="ECO:0000259" key="2">
    <source>
        <dbReference type="Pfam" id="PF21986"/>
    </source>
</evidence>
<dbReference type="NCBIfam" id="NF006043">
    <property type="entry name" value="PRK08186.1"/>
    <property type="match status" value="1"/>
</dbReference>
<dbReference type="InterPro" id="IPR053844">
    <property type="entry name" value="AH_C"/>
</dbReference>
<keyword evidence="4" id="KW-1185">Reference proteome</keyword>
<dbReference type="InterPro" id="IPR023631">
    <property type="entry name" value="Amidase_dom"/>
</dbReference>
<dbReference type="Gene3D" id="3.90.1300.10">
    <property type="entry name" value="Amidase signature (AS) domain"/>
    <property type="match status" value="1"/>
</dbReference>
<feature type="domain" description="Allophanate hydrolase C-terminal" evidence="2">
    <location>
        <begin position="476"/>
        <end position="598"/>
    </location>
</feature>
<dbReference type="SUPFAM" id="SSF75304">
    <property type="entry name" value="Amidase signature (AS) enzymes"/>
    <property type="match status" value="1"/>
</dbReference>
<dbReference type="PANTHER" id="PTHR11895:SF169">
    <property type="entry name" value="GLUTAMYL-TRNA(GLN) AMIDOTRANSFERASE"/>
    <property type="match status" value="1"/>
</dbReference>
<dbReference type="InterPro" id="IPR014085">
    <property type="entry name" value="Allophanate_hydrolase"/>
</dbReference>
<dbReference type="RefSeq" id="WP_123888442.1">
    <property type="nucleotide sequence ID" value="NZ_RKKU01000003.1"/>
</dbReference>
<dbReference type="Gene3D" id="1.20.58.1700">
    <property type="match status" value="1"/>
</dbReference>
<protein>
    <submittedName>
        <fullName evidence="3">Allophanate hydrolase</fullName>
        <ecNumber evidence="3">3.5.1.54</ecNumber>
    </submittedName>
</protein>
<evidence type="ECO:0000259" key="1">
    <source>
        <dbReference type="Pfam" id="PF01425"/>
    </source>
</evidence>
<reference evidence="3 4" key="1">
    <citation type="submission" date="2018-11" db="EMBL/GenBank/DDBJ databases">
        <authorList>
            <person name="Jang G.I."/>
            <person name="Hwang C.Y."/>
        </authorList>
    </citation>
    <scope>NUCLEOTIDE SEQUENCE [LARGE SCALE GENOMIC DNA]</scope>
    <source>
        <strain evidence="3 4">SSM26</strain>
    </source>
</reference>
<name>A0ABX9XL43_9PSED</name>
<dbReference type="EC" id="3.5.1.54" evidence="3"/>
<dbReference type="Gene3D" id="3.10.490.10">
    <property type="entry name" value="Gamma-glutamyl cyclotransferase-like"/>
    <property type="match status" value="1"/>
</dbReference>
<dbReference type="GO" id="GO:0004039">
    <property type="term" value="F:allophanate hydrolase activity"/>
    <property type="evidence" value="ECO:0007669"/>
    <property type="project" value="UniProtKB-EC"/>
</dbReference>
<keyword evidence="3" id="KW-0378">Hydrolase</keyword>
<comment type="caution">
    <text evidence="3">The sequence shown here is derived from an EMBL/GenBank/DDBJ whole genome shotgun (WGS) entry which is preliminary data.</text>
</comment>
<dbReference type="Pfam" id="PF21986">
    <property type="entry name" value="AH_C"/>
    <property type="match status" value="1"/>
</dbReference>
<dbReference type="PANTHER" id="PTHR11895">
    <property type="entry name" value="TRANSAMIDASE"/>
    <property type="match status" value="1"/>
</dbReference>
<accession>A0ABX9XL43</accession>
<dbReference type="Proteomes" id="UP000275199">
    <property type="component" value="Unassembled WGS sequence"/>
</dbReference>
<gene>
    <name evidence="3" type="primary">atzF</name>
    <name evidence="3" type="ORF">EF096_04640</name>
</gene>
<dbReference type="InterPro" id="IPR036928">
    <property type="entry name" value="AS_sf"/>
</dbReference>
<dbReference type="Pfam" id="PF01425">
    <property type="entry name" value="Amidase"/>
    <property type="match status" value="1"/>
</dbReference>
<dbReference type="InterPro" id="IPR000120">
    <property type="entry name" value="Amidase"/>
</dbReference>
<dbReference type="NCBIfam" id="TIGR02713">
    <property type="entry name" value="allophanate_hyd"/>
    <property type="match status" value="1"/>
</dbReference>
<evidence type="ECO:0000313" key="4">
    <source>
        <dbReference type="Proteomes" id="UP000275199"/>
    </source>
</evidence>
<proteinExistence type="predicted"/>
<dbReference type="EMBL" id="RKKU01000003">
    <property type="protein sequence ID" value="ROZ87534.1"/>
    <property type="molecule type" value="Genomic_DNA"/>
</dbReference>
<feature type="domain" description="Amidase" evidence="1">
    <location>
        <begin position="48"/>
        <end position="440"/>
    </location>
</feature>
<sequence length="600" mass="63907">MKIDMSISGLKQAYLEGSLTPAKLLASIREQAVTLSDHNIWIYLLTETEHQPYLDALATKDPATTPLWGVPFAIKDNIDLAGVATTNGCDAFAYTPAESSQVVQQLIDAGAIPIGKTNLDQFATGLNGTRSPHGPCHNAFDFDYISGGSSAGSSVSVAKGLATFSLGTDTAGSGRVPACFNNLVGLKPTRGLLSASGLVPACRSLDCISIFALNSDDANSVLACAEGFDSRDGYSRANPFNNQNRQYGRRGGALKIGVLTEEHLQFFGDQAYAATYAATLEKLAATGIELVTIDYTPFNEAALLLYEGPWVTERYLAAQPLIDDNPEAIFPVVREIIAPGGKPPATALFKAQYRLEELKKACHDQLKGLDCLLTPTAGRLFTIAEMLEEPILRNSQLGYYTNYMNLVDMTSVAVPTAFTEAGLPFGITLVGPAFSDRALLSIANRIQQTLPLPQGALDLPQPALSGQAVGNPDSIDVLVCGAHLEGLPLNWQLIERGAVLKQHTQTSAHYLMYALAGGPPFRPGLIRDEAAGVAIEVEIWSMPKSEFGSFVAGIPAPLGIGKVQIADGSWVCGFICEPYGLEGSSDISALGGWRAYMAQR</sequence>